<proteinExistence type="inferred from homology"/>
<dbReference type="GO" id="GO:0005737">
    <property type="term" value="C:cytoplasm"/>
    <property type="evidence" value="ECO:0007669"/>
    <property type="project" value="UniProtKB-SubCell"/>
</dbReference>
<dbReference type="InterPro" id="IPR013221">
    <property type="entry name" value="Mur_ligase_cen"/>
</dbReference>
<evidence type="ECO:0000256" key="10">
    <source>
        <dbReference type="HAMAP-Rule" id="MF_02019"/>
    </source>
</evidence>
<organism evidence="15 16">
    <name type="scientific">Marinobacter excellens LAMA 842</name>
    <dbReference type="NCBI Taxonomy" id="1306954"/>
    <lineage>
        <taxon>Bacteria</taxon>
        <taxon>Pseudomonadati</taxon>
        <taxon>Pseudomonadota</taxon>
        <taxon>Gammaproteobacteria</taxon>
        <taxon>Pseudomonadales</taxon>
        <taxon>Marinobacteraceae</taxon>
        <taxon>Marinobacter</taxon>
    </lineage>
</organism>
<dbReference type="Proteomes" id="UP000070282">
    <property type="component" value="Unassembled WGS sequence"/>
</dbReference>
<dbReference type="GO" id="GO:0008360">
    <property type="term" value="P:regulation of cell shape"/>
    <property type="evidence" value="ECO:0007669"/>
    <property type="project" value="UniProtKB-KW"/>
</dbReference>
<evidence type="ECO:0000259" key="14">
    <source>
        <dbReference type="Pfam" id="PF08245"/>
    </source>
</evidence>
<keyword evidence="4 10" id="KW-0547">Nucleotide-binding</keyword>
<feature type="domain" description="Mur ligase N-terminal catalytic" evidence="12">
    <location>
        <begin position="31"/>
        <end position="83"/>
    </location>
</feature>
<evidence type="ECO:0000256" key="6">
    <source>
        <dbReference type="ARBA" id="ARBA00022960"/>
    </source>
</evidence>
<dbReference type="SUPFAM" id="SSF53623">
    <property type="entry name" value="MurD-like peptide ligases, catalytic domain"/>
    <property type="match status" value="1"/>
</dbReference>
<keyword evidence="5 10" id="KW-0067">ATP-binding</keyword>
<feature type="domain" description="Mur ligase C-terminal" evidence="13">
    <location>
        <begin position="324"/>
        <end position="443"/>
    </location>
</feature>
<dbReference type="GO" id="GO:0047480">
    <property type="term" value="F:UDP-N-acetylmuramoyl-tripeptide-D-alanyl-D-alanine ligase activity"/>
    <property type="evidence" value="ECO:0007669"/>
    <property type="project" value="UniProtKB-UniRule"/>
</dbReference>
<keyword evidence="1 10" id="KW-0963">Cytoplasm</keyword>
<name>A0A137S663_9GAMM</name>
<dbReference type="InterPro" id="IPR004101">
    <property type="entry name" value="Mur_ligase_C"/>
</dbReference>
<feature type="binding site" evidence="10">
    <location>
        <begin position="114"/>
        <end position="120"/>
    </location>
    <ligand>
        <name>ATP</name>
        <dbReference type="ChEBI" id="CHEBI:30616"/>
    </ligand>
</feature>
<comment type="catalytic activity">
    <reaction evidence="10 11">
        <text>D-alanyl-D-alanine + UDP-N-acetyl-alpha-D-muramoyl-L-alanyl-gamma-D-glutamyl-meso-2,6-diaminopimelate + ATP = UDP-N-acetyl-alpha-D-muramoyl-L-alanyl-gamma-D-glutamyl-meso-2,6-diaminopimeloyl-D-alanyl-D-alanine + ADP + phosphate + H(+)</text>
        <dbReference type="Rhea" id="RHEA:28374"/>
        <dbReference type="ChEBI" id="CHEBI:15378"/>
        <dbReference type="ChEBI" id="CHEBI:30616"/>
        <dbReference type="ChEBI" id="CHEBI:43474"/>
        <dbReference type="ChEBI" id="CHEBI:57822"/>
        <dbReference type="ChEBI" id="CHEBI:61386"/>
        <dbReference type="ChEBI" id="CHEBI:83905"/>
        <dbReference type="ChEBI" id="CHEBI:456216"/>
        <dbReference type="EC" id="6.3.2.10"/>
    </reaction>
</comment>
<dbReference type="InterPro" id="IPR036565">
    <property type="entry name" value="Mur-like_cat_sf"/>
</dbReference>
<keyword evidence="7 10" id="KW-0573">Peptidoglycan synthesis</keyword>
<dbReference type="GO" id="GO:0005524">
    <property type="term" value="F:ATP binding"/>
    <property type="evidence" value="ECO:0007669"/>
    <property type="project" value="UniProtKB-UniRule"/>
</dbReference>
<feature type="domain" description="Mur ligase central" evidence="14">
    <location>
        <begin position="112"/>
        <end position="302"/>
    </location>
</feature>
<dbReference type="Pfam" id="PF02875">
    <property type="entry name" value="Mur_ligase_C"/>
    <property type="match status" value="1"/>
</dbReference>
<dbReference type="SUPFAM" id="SSF63418">
    <property type="entry name" value="MurE/MurF N-terminal domain"/>
    <property type="match status" value="1"/>
</dbReference>
<evidence type="ECO:0000256" key="5">
    <source>
        <dbReference type="ARBA" id="ARBA00022840"/>
    </source>
</evidence>
<dbReference type="Gene3D" id="3.40.1190.10">
    <property type="entry name" value="Mur-like, catalytic domain"/>
    <property type="match status" value="1"/>
</dbReference>
<dbReference type="AlphaFoldDB" id="A0A137S663"/>
<dbReference type="RefSeq" id="WP_061333010.1">
    <property type="nucleotide sequence ID" value="NZ_LOCO01000019.1"/>
</dbReference>
<evidence type="ECO:0000259" key="13">
    <source>
        <dbReference type="Pfam" id="PF02875"/>
    </source>
</evidence>
<evidence type="ECO:0000313" key="15">
    <source>
        <dbReference type="EMBL" id="KXO07912.1"/>
    </source>
</evidence>
<dbReference type="PANTHER" id="PTHR43024">
    <property type="entry name" value="UDP-N-ACETYLMURAMOYL-TRIPEPTIDE--D-ALANYL-D-ALANINE LIGASE"/>
    <property type="match status" value="1"/>
</dbReference>
<evidence type="ECO:0000256" key="4">
    <source>
        <dbReference type="ARBA" id="ARBA00022741"/>
    </source>
</evidence>
<dbReference type="PATRIC" id="fig|1306954.6.peg.1342"/>
<dbReference type="Gene3D" id="3.40.1390.10">
    <property type="entry name" value="MurE/MurF, N-terminal domain"/>
    <property type="match status" value="1"/>
</dbReference>
<keyword evidence="3 10" id="KW-0132">Cell division</keyword>
<dbReference type="UniPathway" id="UPA00219"/>
<reference evidence="16" key="1">
    <citation type="submission" date="2015-12" db="EMBL/GenBank/DDBJ databases">
        <authorList>
            <person name="Lima A."/>
            <person name="Farahani Zayas N."/>
            <person name="Castro Da Silva M.A."/>
            <person name="Cabral A."/>
            <person name="Pessatti M.L."/>
        </authorList>
    </citation>
    <scope>NUCLEOTIDE SEQUENCE [LARGE SCALE GENOMIC DNA]</scope>
    <source>
        <strain evidence="16">LAMA 842</strain>
    </source>
</reference>
<keyword evidence="9 10" id="KW-0961">Cell wall biogenesis/degradation</keyword>
<dbReference type="InterPro" id="IPR035911">
    <property type="entry name" value="MurE/MurF_N"/>
</dbReference>
<dbReference type="GO" id="GO:0009252">
    <property type="term" value="P:peptidoglycan biosynthetic process"/>
    <property type="evidence" value="ECO:0007669"/>
    <property type="project" value="UniProtKB-UniRule"/>
</dbReference>
<evidence type="ECO:0000256" key="2">
    <source>
        <dbReference type="ARBA" id="ARBA00022598"/>
    </source>
</evidence>
<comment type="pathway">
    <text evidence="10 11">Cell wall biogenesis; peptidoglycan biosynthesis.</text>
</comment>
<sequence>MMRAFSLAEARDWLQATVAGSVSALDAVRFDGVSTDTRSVVPGQLFVALRGERFDGHGFVRQAMEQGAVAAVVDTADSSLAIPQLVVADTVDALARLAAGNRDESSARLLAVTGSSGKTTVREMTSAILAGMGPTLTTEGNLNNHIGVPLTLFRLAPEHRFGAIELGASGLGEIAHTVAVVRPEVAILTNAGQAHLEGFGSYQNIVLAKGEIIDGVPADGVVVLNRDDPAFDQWRERAGRRRVLSVSRLGVSDADYQAVASTPMSEGFESEVTGPEGWHCKVRIPLAGEHNITNGLLALAACRALGATDQQIVDGLAGVQAVKGRLQVLNPAADLTVIDDSYNANPASMIAALNVLAGYPGTRVAVLGAMAELGAEAAELHRQVGAHAQAKGIERLLAVGPGAEAYEAGFGAGTEIFQSHEQAVPAIVDGRQGAITVLVKGSRSSAMDRVVEGIQTKVKNTCCSG</sequence>
<dbReference type="InterPro" id="IPR000713">
    <property type="entry name" value="Mur_ligase_N"/>
</dbReference>
<dbReference type="Pfam" id="PF01225">
    <property type="entry name" value="Mur_ligase"/>
    <property type="match status" value="1"/>
</dbReference>
<dbReference type="InterPro" id="IPR036615">
    <property type="entry name" value="Mur_ligase_C_dom_sf"/>
</dbReference>
<dbReference type="GO" id="GO:0008766">
    <property type="term" value="F:UDP-N-acetylmuramoylalanyl-D-glutamyl-2,6-diaminopimelate-D-alanyl-D-alanine ligase activity"/>
    <property type="evidence" value="ECO:0007669"/>
    <property type="project" value="RHEA"/>
</dbReference>
<keyword evidence="16" id="KW-1185">Reference proteome</keyword>
<keyword evidence="2 10" id="KW-0436">Ligase</keyword>
<evidence type="ECO:0000256" key="7">
    <source>
        <dbReference type="ARBA" id="ARBA00022984"/>
    </source>
</evidence>
<dbReference type="SUPFAM" id="SSF53244">
    <property type="entry name" value="MurD-like peptide ligases, peptide-binding domain"/>
    <property type="match status" value="1"/>
</dbReference>
<dbReference type="GO" id="GO:0051301">
    <property type="term" value="P:cell division"/>
    <property type="evidence" value="ECO:0007669"/>
    <property type="project" value="UniProtKB-KW"/>
</dbReference>
<dbReference type="Gene3D" id="3.90.190.20">
    <property type="entry name" value="Mur ligase, C-terminal domain"/>
    <property type="match status" value="1"/>
</dbReference>
<evidence type="ECO:0000259" key="12">
    <source>
        <dbReference type="Pfam" id="PF01225"/>
    </source>
</evidence>
<dbReference type="InterPro" id="IPR051046">
    <property type="entry name" value="MurCDEF_CellWall_CoF430Synth"/>
</dbReference>
<comment type="caution">
    <text evidence="15">The sequence shown here is derived from an EMBL/GenBank/DDBJ whole genome shotgun (WGS) entry which is preliminary data.</text>
</comment>
<comment type="function">
    <text evidence="10 11">Involved in cell wall formation. Catalyzes the final step in the synthesis of UDP-N-acetylmuramoyl-pentapeptide, the precursor of murein.</text>
</comment>
<evidence type="ECO:0000256" key="8">
    <source>
        <dbReference type="ARBA" id="ARBA00023306"/>
    </source>
</evidence>
<dbReference type="HAMAP" id="MF_02019">
    <property type="entry name" value="MurF"/>
    <property type="match status" value="1"/>
</dbReference>
<comment type="subcellular location">
    <subcellularLocation>
        <location evidence="10 11">Cytoplasm</location>
    </subcellularLocation>
</comment>
<keyword evidence="6 10" id="KW-0133">Cell shape</keyword>
<protein>
    <recommendedName>
        <fullName evidence="10 11">UDP-N-acetylmuramoyl-tripeptide--D-alanyl-D-alanine ligase</fullName>
        <ecNumber evidence="10 11">6.3.2.10</ecNumber>
    </recommendedName>
    <alternativeName>
        <fullName evidence="10">D-alanyl-D-alanine-adding enzyme</fullName>
    </alternativeName>
</protein>
<dbReference type="PANTHER" id="PTHR43024:SF1">
    <property type="entry name" value="UDP-N-ACETYLMURAMOYL-TRIPEPTIDE--D-ALANYL-D-ALANINE LIGASE"/>
    <property type="match status" value="1"/>
</dbReference>
<evidence type="ECO:0000256" key="1">
    <source>
        <dbReference type="ARBA" id="ARBA00022490"/>
    </source>
</evidence>
<dbReference type="EMBL" id="LOCO01000019">
    <property type="protein sequence ID" value="KXO07912.1"/>
    <property type="molecule type" value="Genomic_DNA"/>
</dbReference>
<comment type="similarity">
    <text evidence="10">Belongs to the MurCDEF family. MurF subfamily.</text>
</comment>
<dbReference type="InterPro" id="IPR005863">
    <property type="entry name" value="UDP-N-AcMur_synth"/>
</dbReference>
<evidence type="ECO:0000256" key="9">
    <source>
        <dbReference type="ARBA" id="ARBA00023316"/>
    </source>
</evidence>
<dbReference type="GO" id="GO:0071555">
    <property type="term" value="P:cell wall organization"/>
    <property type="evidence" value="ECO:0007669"/>
    <property type="project" value="UniProtKB-KW"/>
</dbReference>
<keyword evidence="8 10" id="KW-0131">Cell cycle</keyword>
<dbReference type="Pfam" id="PF08245">
    <property type="entry name" value="Mur_ligase_M"/>
    <property type="match status" value="1"/>
</dbReference>
<accession>A0A137S663</accession>
<evidence type="ECO:0000313" key="16">
    <source>
        <dbReference type="Proteomes" id="UP000070282"/>
    </source>
</evidence>
<gene>
    <name evidence="10" type="primary">murF</name>
    <name evidence="15" type="ORF">J122_3065</name>
</gene>
<dbReference type="NCBIfam" id="TIGR01143">
    <property type="entry name" value="murF"/>
    <property type="match status" value="1"/>
</dbReference>
<evidence type="ECO:0000256" key="11">
    <source>
        <dbReference type="RuleBase" id="RU004136"/>
    </source>
</evidence>
<dbReference type="EC" id="6.3.2.10" evidence="10 11"/>
<evidence type="ECO:0000256" key="3">
    <source>
        <dbReference type="ARBA" id="ARBA00022618"/>
    </source>
</evidence>